<accession>A0A0F9SF25</accession>
<gene>
    <name evidence="1" type="ORF">LCGC14_0460670</name>
</gene>
<sequence length="149" mass="16930">LRRARNVADGVSEKIFSGKDPALINIQGPIGEFVFAKMFGFPWDINTKPRKGGIDFECKNGIMIDVKHTEQTVDPQLRNSQHKIERDYHADVYVLIAGPVCGPKFSMMGYAFSGELMREENIDRGSYVLPARRLRWDLEGFRILIGREG</sequence>
<dbReference type="EMBL" id="LAZR01000473">
    <property type="protein sequence ID" value="KKN67470.1"/>
    <property type="molecule type" value="Genomic_DNA"/>
</dbReference>
<reference evidence="1" key="1">
    <citation type="journal article" date="2015" name="Nature">
        <title>Complex archaea that bridge the gap between prokaryotes and eukaryotes.</title>
        <authorList>
            <person name="Spang A."/>
            <person name="Saw J.H."/>
            <person name="Jorgensen S.L."/>
            <person name="Zaremba-Niedzwiedzka K."/>
            <person name="Martijn J."/>
            <person name="Lind A.E."/>
            <person name="van Eijk R."/>
            <person name="Schleper C."/>
            <person name="Guy L."/>
            <person name="Ettema T.J."/>
        </authorList>
    </citation>
    <scope>NUCLEOTIDE SEQUENCE</scope>
</reference>
<name>A0A0F9SF25_9ZZZZ</name>
<dbReference type="AlphaFoldDB" id="A0A0F9SF25"/>
<feature type="non-terminal residue" evidence="1">
    <location>
        <position position="1"/>
    </location>
</feature>
<proteinExistence type="predicted"/>
<organism evidence="1">
    <name type="scientific">marine sediment metagenome</name>
    <dbReference type="NCBI Taxonomy" id="412755"/>
    <lineage>
        <taxon>unclassified sequences</taxon>
        <taxon>metagenomes</taxon>
        <taxon>ecological metagenomes</taxon>
    </lineage>
</organism>
<comment type="caution">
    <text evidence="1">The sequence shown here is derived from an EMBL/GenBank/DDBJ whole genome shotgun (WGS) entry which is preliminary data.</text>
</comment>
<protein>
    <submittedName>
        <fullName evidence="1">Uncharacterized protein</fullName>
    </submittedName>
</protein>
<evidence type="ECO:0000313" key="1">
    <source>
        <dbReference type="EMBL" id="KKN67470.1"/>
    </source>
</evidence>